<evidence type="ECO:0000313" key="2">
    <source>
        <dbReference type="Proteomes" id="UP001138709"/>
    </source>
</evidence>
<protein>
    <submittedName>
        <fullName evidence="1">Uncharacterized protein</fullName>
    </submittedName>
</protein>
<dbReference type="EMBL" id="JAAEDL010000015">
    <property type="protein sequence ID" value="MBR0681902.1"/>
    <property type="molecule type" value="Genomic_DNA"/>
</dbReference>
<keyword evidence="2" id="KW-1185">Reference proteome</keyword>
<comment type="caution">
    <text evidence="1">The sequence shown here is derived from an EMBL/GenBank/DDBJ whole genome shotgun (WGS) entry which is preliminary data.</text>
</comment>
<dbReference type="AlphaFoldDB" id="A0A9X9XDW6"/>
<dbReference type="Gene3D" id="2.60.120.260">
    <property type="entry name" value="Galactose-binding domain-like"/>
    <property type="match status" value="1"/>
</dbReference>
<dbReference type="RefSeq" id="WP_211847436.1">
    <property type="nucleotide sequence ID" value="NZ_JAAEDL010000015.1"/>
</dbReference>
<proteinExistence type="predicted"/>
<reference evidence="1" key="2">
    <citation type="journal article" date="2021" name="Syst. Appl. Microbiol.">
        <title>Roseomonas hellenica sp. nov., isolated from roots of wild-growing Alkanna tinctoria.</title>
        <authorList>
            <person name="Rat A."/>
            <person name="Naranjo H.D."/>
            <person name="Lebbe L."/>
            <person name="Cnockaert M."/>
            <person name="Krigas N."/>
            <person name="Grigoriadou K."/>
            <person name="Maloupa E."/>
            <person name="Willems A."/>
        </authorList>
    </citation>
    <scope>NUCLEOTIDE SEQUENCE</scope>
    <source>
        <strain evidence="1">LMG 31228</strain>
    </source>
</reference>
<evidence type="ECO:0000313" key="1">
    <source>
        <dbReference type="EMBL" id="MBR0681902.1"/>
    </source>
</evidence>
<gene>
    <name evidence="1" type="ORF">GXW74_15515</name>
</gene>
<reference evidence="1" key="1">
    <citation type="submission" date="2020-01" db="EMBL/GenBank/DDBJ databases">
        <authorList>
            <person name="Rat A."/>
        </authorList>
    </citation>
    <scope>NUCLEOTIDE SEQUENCE</scope>
    <source>
        <strain evidence="1">LMG 31228</strain>
    </source>
</reference>
<organism evidence="1 2">
    <name type="scientific">Neoroseomonas eburnea</name>
    <dbReference type="NCBI Taxonomy" id="1346889"/>
    <lineage>
        <taxon>Bacteria</taxon>
        <taxon>Pseudomonadati</taxon>
        <taxon>Pseudomonadota</taxon>
        <taxon>Alphaproteobacteria</taxon>
        <taxon>Acetobacterales</taxon>
        <taxon>Acetobacteraceae</taxon>
        <taxon>Neoroseomonas</taxon>
    </lineage>
</organism>
<name>A0A9X9XDW6_9PROT</name>
<dbReference type="Proteomes" id="UP001138709">
    <property type="component" value="Unassembled WGS sequence"/>
</dbReference>
<sequence length="326" mass="34323">MPLMQPSHGIIASMQRVATGPAGPHRHWVFVTVGSRERYLALAELELAATVGGADQTAGKTITSNESHWGVTATYLGRGLGYAIDNNADTFAIHDWINTSVQDCLTIAIDFGSPVYAGELRIRALPSSFSSIVKASPAGGILCGSDDGVTLIPYLAVVSPDLWIPGEQRAWPVTGNVLATDRSTARIWYLRVTANNGNTSAGVKELMFRGASGGPSLCIGGVPGTTNAYAGFDGDETAWGGFDGAGNSGRWNTAAGGAALSPRLTYLFPSAPNPTHVAMMCADIPNRMPRDFEIGYSLNGLVRVPVLTVTGATGWSVDEIREWALP</sequence>
<accession>A0A9X9XDW6</accession>